<dbReference type="Proteomes" id="UP000571950">
    <property type="component" value="Unassembled WGS sequence"/>
</dbReference>
<comment type="caution">
    <text evidence="2">The sequence shown here is derived from an EMBL/GenBank/DDBJ whole genome shotgun (WGS) entry which is preliminary data.</text>
</comment>
<dbReference type="RefSeq" id="WP_188072176.1">
    <property type="nucleotide sequence ID" value="NZ_BSPS01000031.1"/>
</dbReference>
<dbReference type="EMBL" id="JACIDT010000007">
    <property type="protein sequence ID" value="MBB3926679.1"/>
    <property type="molecule type" value="Genomic_DNA"/>
</dbReference>
<keyword evidence="1" id="KW-0812">Transmembrane</keyword>
<sequence length="92" mass="9806">MSKRHERLATNIGLRLGGIGLLVLAWAAGTWLCRLIPADGSDDMTALQFFLAGAAFLSGCMGSALLVVGPHLWDEVEISERWSPRSGPLSGI</sequence>
<feature type="transmembrane region" description="Helical" evidence="1">
    <location>
        <begin position="12"/>
        <end position="37"/>
    </location>
</feature>
<accession>A0A7W6BRX5</accession>
<protein>
    <submittedName>
        <fullName evidence="2">Uncharacterized protein</fullName>
    </submittedName>
</protein>
<gene>
    <name evidence="2" type="ORF">GGR43_002399</name>
</gene>
<evidence type="ECO:0000313" key="2">
    <source>
        <dbReference type="EMBL" id="MBB3926679.1"/>
    </source>
</evidence>
<keyword evidence="1" id="KW-1133">Transmembrane helix</keyword>
<keyword evidence="3" id="KW-1185">Reference proteome</keyword>
<keyword evidence="1" id="KW-0472">Membrane</keyword>
<feature type="transmembrane region" description="Helical" evidence="1">
    <location>
        <begin position="49"/>
        <end position="73"/>
    </location>
</feature>
<reference evidence="2 3" key="1">
    <citation type="submission" date="2020-08" db="EMBL/GenBank/DDBJ databases">
        <title>Genomic Encyclopedia of Type Strains, Phase IV (KMG-IV): sequencing the most valuable type-strain genomes for metagenomic binning, comparative biology and taxonomic classification.</title>
        <authorList>
            <person name="Goeker M."/>
        </authorList>
    </citation>
    <scope>NUCLEOTIDE SEQUENCE [LARGE SCALE GENOMIC DNA]</scope>
    <source>
        <strain evidence="2 3">DSM 26189</strain>
    </source>
</reference>
<proteinExistence type="predicted"/>
<dbReference type="AlphaFoldDB" id="A0A7W6BRX5"/>
<organism evidence="2 3">
    <name type="scientific">Sphingobium jiangsuense</name>
    <dbReference type="NCBI Taxonomy" id="870476"/>
    <lineage>
        <taxon>Bacteria</taxon>
        <taxon>Pseudomonadati</taxon>
        <taxon>Pseudomonadota</taxon>
        <taxon>Alphaproteobacteria</taxon>
        <taxon>Sphingomonadales</taxon>
        <taxon>Sphingomonadaceae</taxon>
        <taxon>Sphingobium</taxon>
    </lineage>
</organism>
<evidence type="ECO:0000313" key="3">
    <source>
        <dbReference type="Proteomes" id="UP000571950"/>
    </source>
</evidence>
<name>A0A7W6BRX5_9SPHN</name>
<evidence type="ECO:0000256" key="1">
    <source>
        <dbReference type="SAM" id="Phobius"/>
    </source>
</evidence>